<reference evidence="1 2" key="1">
    <citation type="journal article" date="2023" name="BMC Biol.">
        <title>The compact genome of the sponge Oopsacas minuta (Hexactinellida) is lacking key metazoan core genes.</title>
        <authorList>
            <person name="Santini S."/>
            <person name="Schenkelaars Q."/>
            <person name="Jourda C."/>
            <person name="Duchesne M."/>
            <person name="Belahbib H."/>
            <person name="Rocher C."/>
            <person name="Selva M."/>
            <person name="Riesgo A."/>
            <person name="Vervoort M."/>
            <person name="Leys S.P."/>
            <person name="Kodjabachian L."/>
            <person name="Le Bivic A."/>
            <person name="Borchiellini C."/>
            <person name="Claverie J.M."/>
            <person name="Renard E."/>
        </authorList>
    </citation>
    <scope>NUCLEOTIDE SEQUENCE [LARGE SCALE GENOMIC DNA]</scope>
    <source>
        <strain evidence="1">SPO-2</strain>
    </source>
</reference>
<dbReference type="Pfam" id="PF01359">
    <property type="entry name" value="Transposase_1"/>
    <property type="match status" value="1"/>
</dbReference>
<dbReference type="AlphaFoldDB" id="A0AAV7JR08"/>
<protein>
    <submittedName>
        <fullName evidence="1">Histone-lysine N-methyltransferase SETMAR-like</fullName>
    </submittedName>
</protein>
<dbReference type="PANTHER" id="PTHR46060">
    <property type="entry name" value="MARINER MOS1 TRANSPOSASE-LIKE PROTEIN"/>
    <property type="match status" value="1"/>
</dbReference>
<comment type="caution">
    <text evidence="1">The sequence shown here is derived from an EMBL/GenBank/DDBJ whole genome shotgun (WGS) entry which is preliminary data.</text>
</comment>
<name>A0AAV7JR08_9METZ</name>
<dbReference type="PANTHER" id="PTHR46060:SF1">
    <property type="entry name" value="MARINER MOS1 TRANSPOSASE-LIKE PROTEIN"/>
    <property type="match status" value="1"/>
</dbReference>
<dbReference type="InterPro" id="IPR001888">
    <property type="entry name" value="Transposase_1"/>
</dbReference>
<dbReference type="InterPro" id="IPR052709">
    <property type="entry name" value="Transposase-MT_Hybrid"/>
</dbReference>
<proteinExistence type="predicted"/>
<organism evidence="1 2">
    <name type="scientific">Oopsacas minuta</name>
    <dbReference type="NCBI Taxonomy" id="111878"/>
    <lineage>
        <taxon>Eukaryota</taxon>
        <taxon>Metazoa</taxon>
        <taxon>Porifera</taxon>
        <taxon>Hexactinellida</taxon>
        <taxon>Hexasterophora</taxon>
        <taxon>Lyssacinosida</taxon>
        <taxon>Leucopsacidae</taxon>
        <taxon>Oopsacas</taxon>
    </lineage>
</organism>
<keyword evidence="2" id="KW-1185">Reference proteome</keyword>
<sequence>MEEILLLDWLPVKTTINSENYIEELTELRKAIKRERRGKLIHGVLLQHDNAMPHVSSKIMDTIHDLGFECLPPIYSPALAPSDYWSFREMERPLRAKRFDYFKRLEKEVKH</sequence>
<evidence type="ECO:0000313" key="2">
    <source>
        <dbReference type="Proteomes" id="UP001165289"/>
    </source>
</evidence>
<gene>
    <name evidence="1" type="ORF">LOD99_7831</name>
</gene>
<evidence type="ECO:0000313" key="1">
    <source>
        <dbReference type="EMBL" id="KAI6650780.1"/>
    </source>
</evidence>
<dbReference type="EMBL" id="JAKMXF010000310">
    <property type="protein sequence ID" value="KAI6650780.1"/>
    <property type="molecule type" value="Genomic_DNA"/>
</dbReference>
<dbReference type="GO" id="GO:0003676">
    <property type="term" value="F:nucleic acid binding"/>
    <property type="evidence" value="ECO:0007669"/>
    <property type="project" value="InterPro"/>
</dbReference>
<dbReference type="Proteomes" id="UP001165289">
    <property type="component" value="Unassembled WGS sequence"/>
</dbReference>
<accession>A0AAV7JR08</accession>
<dbReference type="InterPro" id="IPR036397">
    <property type="entry name" value="RNaseH_sf"/>
</dbReference>
<dbReference type="Gene3D" id="3.30.420.10">
    <property type="entry name" value="Ribonuclease H-like superfamily/Ribonuclease H"/>
    <property type="match status" value="1"/>
</dbReference>